<evidence type="ECO:0000259" key="1">
    <source>
        <dbReference type="Pfam" id="PF12680"/>
    </source>
</evidence>
<dbReference type="InterPro" id="IPR032710">
    <property type="entry name" value="NTF2-like_dom_sf"/>
</dbReference>
<evidence type="ECO:0000313" key="3">
    <source>
        <dbReference type="Proteomes" id="UP000327000"/>
    </source>
</evidence>
<organism evidence="2 3">
    <name type="scientific">Streptomyces mobaraensis</name>
    <name type="common">Streptoverticillium mobaraense</name>
    <dbReference type="NCBI Taxonomy" id="35621"/>
    <lineage>
        <taxon>Bacteria</taxon>
        <taxon>Bacillati</taxon>
        <taxon>Actinomycetota</taxon>
        <taxon>Actinomycetes</taxon>
        <taxon>Kitasatosporales</taxon>
        <taxon>Streptomycetaceae</taxon>
        <taxon>Streptomyces</taxon>
    </lineage>
</organism>
<dbReference type="InterPro" id="IPR037401">
    <property type="entry name" value="SnoaL-like"/>
</dbReference>
<comment type="caution">
    <text evidence="2">The sequence shown here is derived from an EMBL/GenBank/DDBJ whole genome shotgun (WGS) entry which is preliminary data.</text>
</comment>
<proteinExistence type="predicted"/>
<dbReference type="Pfam" id="PF12680">
    <property type="entry name" value="SnoaL_2"/>
    <property type="match status" value="1"/>
</dbReference>
<dbReference type="Proteomes" id="UP000327000">
    <property type="component" value="Unassembled WGS sequence"/>
</dbReference>
<protein>
    <submittedName>
        <fullName evidence="2">Nuclear transport factor 2 family protein</fullName>
    </submittedName>
</protein>
<sequence length="168" mass="18592">MTGTPRHPDVGTAVRYHTALTRRATAEEPAGFFHPDVVQHEFPNALAPDGAVRGLLAILETAERGRAVLSHQAFDIVEAVAAGDTVALEVRRRGTRAVPLGELPAGHEPRARFAAFLEFRDGRIVARRNYGCFDRLAQEDRRRRSEVPPRKEINSLPVHLMALLSAFQ</sequence>
<dbReference type="SUPFAM" id="SSF54427">
    <property type="entry name" value="NTF2-like"/>
    <property type="match status" value="1"/>
</dbReference>
<accession>A0A5N5W6Q4</accession>
<dbReference type="Gene3D" id="3.10.450.50">
    <property type="match status" value="1"/>
</dbReference>
<dbReference type="AlphaFoldDB" id="A0A5N5W6Q4"/>
<dbReference type="OrthoDB" id="3475938at2"/>
<evidence type="ECO:0000313" key="2">
    <source>
        <dbReference type="EMBL" id="KAB7843746.1"/>
    </source>
</evidence>
<feature type="domain" description="SnoaL-like" evidence="1">
    <location>
        <begin position="15"/>
        <end position="126"/>
    </location>
</feature>
<reference evidence="2 3" key="1">
    <citation type="journal article" date="2019" name="Microb. Cell Fact.">
        <title>Exploring novel herbicidin analogues by transcriptional regulator overexpression and MS/MS molecular networking.</title>
        <authorList>
            <person name="Shi Y."/>
            <person name="Gu R."/>
            <person name="Li Y."/>
            <person name="Wang X."/>
            <person name="Ren W."/>
            <person name="Li X."/>
            <person name="Wang L."/>
            <person name="Xie Y."/>
            <person name="Hong B."/>
        </authorList>
    </citation>
    <scope>NUCLEOTIDE SEQUENCE [LARGE SCALE GENOMIC DNA]</scope>
    <source>
        <strain evidence="2 3">US-43</strain>
    </source>
</reference>
<dbReference type="RefSeq" id="WP_152264111.1">
    <property type="nucleotide sequence ID" value="NZ_VOKX01000032.1"/>
</dbReference>
<gene>
    <name evidence="2" type="ORF">FRZ00_17505</name>
</gene>
<keyword evidence="3" id="KW-1185">Reference proteome</keyword>
<dbReference type="EMBL" id="VOKX01000032">
    <property type="protein sequence ID" value="KAB7843746.1"/>
    <property type="molecule type" value="Genomic_DNA"/>
</dbReference>
<name>A0A5N5W6Q4_STRMB</name>